<dbReference type="Proteomes" id="UP001642409">
    <property type="component" value="Unassembled WGS sequence"/>
</dbReference>
<dbReference type="AlphaFoldDB" id="A0AA86P419"/>
<reference evidence="1" key="1">
    <citation type="submission" date="2023-06" db="EMBL/GenBank/DDBJ databases">
        <authorList>
            <person name="Kurt Z."/>
        </authorList>
    </citation>
    <scope>NUCLEOTIDE SEQUENCE</scope>
</reference>
<sequence>MTNGTCVCTPTGSKMVGNTCTCPPHASISASTCTCVTGASLSGTSCICDADYSSGWIQDGNAWCSNVKMCCTKCMAKTGDNWGCSDGDYHECSDSGTTVLA</sequence>
<dbReference type="EMBL" id="CAXDID020000102">
    <property type="protein sequence ID" value="CAL6026524.1"/>
    <property type="molecule type" value="Genomic_DNA"/>
</dbReference>
<evidence type="ECO:0000313" key="2">
    <source>
        <dbReference type="EMBL" id="CAL6026524.1"/>
    </source>
</evidence>
<comment type="caution">
    <text evidence="1">The sequence shown here is derived from an EMBL/GenBank/DDBJ whole genome shotgun (WGS) entry which is preliminary data.</text>
</comment>
<evidence type="ECO:0000313" key="1">
    <source>
        <dbReference type="EMBL" id="CAI9931852.1"/>
    </source>
</evidence>
<organism evidence="1">
    <name type="scientific">Hexamita inflata</name>
    <dbReference type="NCBI Taxonomy" id="28002"/>
    <lineage>
        <taxon>Eukaryota</taxon>
        <taxon>Metamonada</taxon>
        <taxon>Diplomonadida</taxon>
        <taxon>Hexamitidae</taxon>
        <taxon>Hexamitinae</taxon>
        <taxon>Hexamita</taxon>
    </lineage>
</organism>
<protein>
    <submittedName>
        <fullName evidence="2">Hypothetical_protein</fullName>
    </submittedName>
</protein>
<evidence type="ECO:0000313" key="3">
    <source>
        <dbReference type="Proteomes" id="UP001642409"/>
    </source>
</evidence>
<proteinExistence type="predicted"/>
<keyword evidence="3" id="KW-1185">Reference proteome</keyword>
<accession>A0AA86P419</accession>
<dbReference type="EMBL" id="CATOUU010000499">
    <property type="protein sequence ID" value="CAI9931852.1"/>
    <property type="molecule type" value="Genomic_DNA"/>
</dbReference>
<gene>
    <name evidence="1" type="ORF">HINF_LOCUS19497</name>
    <name evidence="2" type="ORF">HINF_LOCUS30885</name>
</gene>
<name>A0AA86P419_9EUKA</name>
<reference evidence="2 3" key="2">
    <citation type="submission" date="2024-07" db="EMBL/GenBank/DDBJ databases">
        <authorList>
            <person name="Akdeniz Z."/>
        </authorList>
    </citation>
    <scope>NUCLEOTIDE SEQUENCE [LARGE SCALE GENOMIC DNA]</scope>
</reference>